<evidence type="ECO:0000313" key="2">
    <source>
        <dbReference type="EMBL" id="MBE9465536.1"/>
    </source>
</evidence>
<name>A0ABR9WJ59_9BACT</name>
<dbReference type="PANTHER" id="PTHR35810">
    <property type="entry name" value="CYTOPLASMIC PROTEIN-RELATED"/>
    <property type="match status" value="1"/>
</dbReference>
<dbReference type="Proteomes" id="UP000634134">
    <property type="component" value="Unassembled WGS sequence"/>
</dbReference>
<protein>
    <submittedName>
        <fullName evidence="2">Virulence RhuM family protein</fullName>
    </submittedName>
</protein>
<keyword evidence="3" id="KW-1185">Reference proteome</keyword>
<feature type="domain" description="Fido" evidence="1">
    <location>
        <begin position="170"/>
        <end position="314"/>
    </location>
</feature>
<dbReference type="RefSeq" id="WP_194123853.1">
    <property type="nucleotide sequence ID" value="NZ_JACYGY010000002.1"/>
</dbReference>
<dbReference type="InterPro" id="IPR003812">
    <property type="entry name" value="Fido"/>
</dbReference>
<proteinExistence type="predicted"/>
<dbReference type="EMBL" id="JACYGY010000002">
    <property type="protein sequence ID" value="MBE9465536.1"/>
    <property type="molecule type" value="Genomic_DNA"/>
</dbReference>
<dbReference type="Pfam" id="PF13310">
    <property type="entry name" value="Virulence_RhuM"/>
    <property type="match status" value="1"/>
</dbReference>
<organism evidence="2 3">
    <name type="scientific">Dyadobacter subterraneus</name>
    <dbReference type="NCBI Taxonomy" id="2773304"/>
    <lineage>
        <taxon>Bacteria</taxon>
        <taxon>Pseudomonadati</taxon>
        <taxon>Bacteroidota</taxon>
        <taxon>Cytophagia</taxon>
        <taxon>Cytophagales</taxon>
        <taxon>Spirosomataceae</taxon>
        <taxon>Dyadobacter</taxon>
    </lineage>
</organism>
<dbReference type="SUPFAM" id="SSF140931">
    <property type="entry name" value="Fic-like"/>
    <property type="match status" value="1"/>
</dbReference>
<dbReference type="Gene3D" id="1.20.120.1870">
    <property type="entry name" value="Fic/DOC protein, Fido domain"/>
    <property type="match status" value="1"/>
</dbReference>
<evidence type="ECO:0000259" key="1">
    <source>
        <dbReference type="PROSITE" id="PS51459"/>
    </source>
</evidence>
<comment type="caution">
    <text evidence="2">The sequence shown here is derived from an EMBL/GenBank/DDBJ whole genome shotgun (WGS) entry which is preliminary data.</text>
</comment>
<sequence>MENQIEIYQSQDGQTQIEVKFGEETVWLDAHSLAEIFSVQRPAVVKHINNIYKSSELDPAATCSKMEQVAADGKKRRMHLYNLDVIISVGYRVNSTKATQFRQWATQRLKDYLIQGYAINEKRLSQKQQEVQTLRDGIRILSRAIETKMGHADLTLLDHFAKGLELLDDYDHEKLDSKGITTRQAKFPDLSDYRNIIESMRRDFDSDIFGKEKDDSFQSSVAQISKGFGDIDFYPSIEEKAATLLYLIIKNHSFIDGNKRIAAACFLLFLENNDLLKSGTGVALISNEALASLTLFAAASKPEEMETVKKLIISVLNRNH</sequence>
<evidence type="ECO:0000313" key="3">
    <source>
        <dbReference type="Proteomes" id="UP000634134"/>
    </source>
</evidence>
<dbReference type="InterPro" id="IPR053737">
    <property type="entry name" value="Type_II_TA_Toxin"/>
</dbReference>
<dbReference type="PROSITE" id="PS51459">
    <property type="entry name" value="FIDO"/>
    <property type="match status" value="1"/>
</dbReference>
<reference evidence="3" key="1">
    <citation type="submission" date="2023-07" db="EMBL/GenBank/DDBJ databases">
        <title>Dyadobacter sp. nov 'subterranea' isolated from contaminted grondwater.</title>
        <authorList>
            <person name="Szabo I."/>
            <person name="Al-Omari J."/>
            <person name="Szerdahelyi S.G."/>
            <person name="Rado J."/>
        </authorList>
    </citation>
    <scope>NUCLEOTIDE SEQUENCE [LARGE SCALE GENOMIC DNA]</scope>
    <source>
        <strain evidence="3">UP-52</strain>
    </source>
</reference>
<dbReference type="InterPro" id="IPR036597">
    <property type="entry name" value="Fido-like_dom_sf"/>
</dbReference>
<accession>A0ABR9WJ59</accession>
<dbReference type="PANTHER" id="PTHR35810:SF1">
    <property type="entry name" value="CYTOPLASMIC PROTEIN"/>
    <property type="match status" value="1"/>
</dbReference>
<dbReference type="Pfam" id="PF02661">
    <property type="entry name" value="Fic"/>
    <property type="match status" value="1"/>
</dbReference>
<gene>
    <name evidence="2" type="ORF">IEE83_26945</name>
</gene>
<dbReference type="InterPro" id="IPR011204">
    <property type="entry name" value="Virulence_RhuM-like"/>
</dbReference>